<comment type="similarity">
    <text evidence="3">Belongs to the HpaH/HsaA monooxygenase family.</text>
</comment>
<dbReference type="Pfam" id="PF02771">
    <property type="entry name" value="Acyl-CoA_dh_N"/>
    <property type="match status" value="1"/>
</dbReference>
<dbReference type="SUPFAM" id="SSF56645">
    <property type="entry name" value="Acyl-CoA dehydrogenase NM domain-like"/>
    <property type="match status" value="1"/>
</dbReference>
<feature type="domain" description="Acyl-CoA dehydrogenase C-terminal" evidence="7">
    <location>
        <begin position="252"/>
        <end position="385"/>
    </location>
</feature>
<evidence type="ECO:0000256" key="3">
    <source>
        <dbReference type="ARBA" id="ARBA00049661"/>
    </source>
</evidence>
<dbReference type="Pfam" id="PF02770">
    <property type="entry name" value="Acyl-CoA_dh_M"/>
    <property type="match status" value="1"/>
</dbReference>
<feature type="domain" description="Acyl-CoA oxidase/dehydrogenase middle" evidence="5">
    <location>
        <begin position="145"/>
        <end position="226"/>
    </location>
</feature>
<protein>
    <submittedName>
        <fullName evidence="8">SfnB family sulfur acquisition oxidoreductase</fullName>
    </submittedName>
</protein>
<dbReference type="PANTHER" id="PTHR48083">
    <property type="entry name" value="MEDIUM-CHAIN SPECIFIC ACYL-COA DEHYDROGENASE, MITOCHONDRIAL-RELATED"/>
    <property type="match status" value="1"/>
</dbReference>
<dbReference type="Gene3D" id="1.20.140.10">
    <property type="entry name" value="Butyryl-CoA Dehydrogenase, subunit A, domain 3"/>
    <property type="match status" value="1"/>
</dbReference>
<gene>
    <name evidence="8" type="ORF">Msi02_50620</name>
</gene>
<dbReference type="InterPro" id="IPR006091">
    <property type="entry name" value="Acyl-CoA_Oxase/DH_mid-dom"/>
</dbReference>
<dbReference type="PANTHER" id="PTHR48083:SF19">
    <property type="entry name" value="FLAVIN-DEPENDENT MONOOXYGENASE, OXYGENASE SUBUNIT HSAA"/>
    <property type="match status" value="1"/>
</dbReference>
<accession>A0ABQ4GS47</accession>
<dbReference type="Gene3D" id="2.40.110.10">
    <property type="entry name" value="Butyryl-CoA Dehydrogenase, subunit A, domain 2"/>
    <property type="match status" value="1"/>
</dbReference>
<dbReference type="InterPro" id="IPR050741">
    <property type="entry name" value="Acyl-CoA_dehydrogenase"/>
</dbReference>
<evidence type="ECO:0000259" key="7">
    <source>
        <dbReference type="Pfam" id="PF08028"/>
    </source>
</evidence>
<evidence type="ECO:0000256" key="4">
    <source>
        <dbReference type="SAM" id="MobiDB-lite"/>
    </source>
</evidence>
<dbReference type="Proteomes" id="UP000660454">
    <property type="component" value="Unassembled WGS sequence"/>
</dbReference>
<organism evidence="8 9">
    <name type="scientific">Microbispora siamensis</name>
    <dbReference type="NCBI Taxonomy" id="564413"/>
    <lineage>
        <taxon>Bacteria</taxon>
        <taxon>Bacillati</taxon>
        <taxon>Actinomycetota</taxon>
        <taxon>Actinomycetes</taxon>
        <taxon>Streptosporangiales</taxon>
        <taxon>Streptosporangiaceae</taxon>
        <taxon>Microbispora</taxon>
    </lineage>
</organism>
<dbReference type="NCBIfam" id="TIGR04022">
    <property type="entry name" value="sulfur_SfnB"/>
    <property type="match status" value="1"/>
</dbReference>
<evidence type="ECO:0000259" key="6">
    <source>
        <dbReference type="Pfam" id="PF02771"/>
    </source>
</evidence>
<dbReference type="InterPro" id="IPR023922">
    <property type="entry name" value="S04_starv_induced_SfnB"/>
</dbReference>
<evidence type="ECO:0000313" key="9">
    <source>
        <dbReference type="Proteomes" id="UP000660454"/>
    </source>
</evidence>
<dbReference type="Gene3D" id="1.10.540.10">
    <property type="entry name" value="Acyl-CoA dehydrogenase/oxidase, N-terminal domain"/>
    <property type="match status" value="1"/>
</dbReference>
<reference evidence="8 9" key="1">
    <citation type="submission" date="2021-01" db="EMBL/GenBank/DDBJ databases">
        <title>Whole genome shotgun sequence of Microbispora siamensis NBRC 104113.</title>
        <authorList>
            <person name="Komaki H."/>
            <person name="Tamura T."/>
        </authorList>
    </citation>
    <scope>NUCLEOTIDE SEQUENCE [LARGE SCALE GENOMIC DNA]</scope>
    <source>
        <strain evidence="8 9">NBRC 104113</strain>
    </source>
</reference>
<keyword evidence="9" id="KW-1185">Reference proteome</keyword>
<feature type="region of interest" description="Disordered" evidence="4">
    <location>
        <begin position="1"/>
        <end position="20"/>
    </location>
</feature>
<dbReference type="SUPFAM" id="SSF47203">
    <property type="entry name" value="Acyl-CoA dehydrogenase C-terminal domain-like"/>
    <property type="match status" value="1"/>
</dbReference>
<sequence>MTDLTHAPVHPPVHSSGTAHVVTGDEEAIAVAAELAGRFARGAAERDARRELPHAELAELSASGLLGITVPREHGGADVRTATLAEVVRLLATADPNIAQIPQSHFVYVNVLRQQGSAAQREFFFAEVLAGRRFGNAQSEAGTRHVQDYRTRLRSAEDGGFVLDGVKHYSTGALFADWITVLAKDPADRLVVAYVPAGAPGLTVVDDWEGMGQRTTASGTVRLEGVRVPADRVVPHHLTFTGPQLHGAHAQLLHAAIDVGIARAALTEAAEFVRTRSRPWFESGLDHASDDPLTIQRFGELEVSVRAAEALLGEAGRAVDRARERLDDETAAAASIAVATAKAFADPAAVGVADALFEVSGTRSALDSLNLHRHWRNARTHTLHDPVRWKIQHIGRYALNRTPPPRHGLI</sequence>
<dbReference type="PIRSF" id="PIRSF016578">
    <property type="entry name" value="HsaA"/>
    <property type="match status" value="1"/>
</dbReference>
<dbReference type="InterPro" id="IPR036250">
    <property type="entry name" value="AcylCo_DH-like_C"/>
</dbReference>
<dbReference type="EMBL" id="BOOF01000030">
    <property type="protein sequence ID" value="GIH64245.1"/>
    <property type="molecule type" value="Genomic_DNA"/>
</dbReference>
<dbReference type="InterPro" id="IPR046373">
    <property type="entry name" value="Acyl-CoA_Oxase/DH_mid-dom_sf"/>
</dbReference>
<comment type="caution">
    <text evidence="8">The sequence shown here is derived from an EMBL/GenBank/DDBJ whole genome shotgun (WGS) entry which is preliminary data.</text>
</comment>
<name>A0ABQ4GS47_9ACTN</name>
<evidence type="ECO:0000256" key="2">
    <source>
        <dbReference type="ARBA" id="ARBA00023002"/>
    </source>
</evidence>
<keyword evidence="1" id="KW-0285">Flavoprotein</keyword>
<evidence type="ECO:0000256" key="1">
    <source>
        <dbReference type="ARBA" id="ARBA00022630"/>
    </source>
</evidence>
<dbReference type="RefSeq" id="WP_204050513.1">
    <property type="nucleotide sequence ID" value="NZ_BOOF01000030.1"/>
</dbReference>
<dbReference type="InterPro" id="IPR037069">
    <property type="entry name" value="AcylCoA_DH/ox_N_sf"/>
</dbReference>
<evidence type="ECO:0000259" key="5">
    <source>
        <dbReference type="Pfam" id="PF02770"/>
    </source>
</evidence>
<feature type="domain" description="Acyl-CoA dehydrogenase/oxidase N-terminal" evidence="6">
    <location>
        <begin position="35"/>
        <end position="131"/>
    </location>
</feature>
<evidence type="ECO:0000313" key="8">
    <source>
        <dbReference type="EMBL" id="GIH64245.1"/>
    </source>
</evidence>
<dbReference type="Pfam" id="PF08028">
    <property type="entry name" value="Acyl-CoA_dh_2"/>
    <property type="match status" value="1"/>
</dbReference>
<dbReference type="InterPro" id="IPR009100">
    <property type="entry name" value="AcylCoA_DH/oxidase_NM_dom_sf"/>
</dbReference>
<keyword evidence="2" id="KW-0560">Oxidoreductase</keyword>
<dbReference type="InterPro" id="IPR013786">
    <property type="entry name" value="AcylCoA_DH/ox_N"/>
</dbReference>
<proteinExistence type="inferred from homology"/>
<dbReference type="InterPro" id="IPR013107">
    <property type="entry name" value="Acyl-CoA_DH_C"/>
</dbReference>